<organism evidence="1 2">
    <name type="scientific">Danionella cerebrum</name>
    <dbReference type="NCBI Taxonomy" id="2873325"/>
    <lineage>
        <taxon>Eukaryota</taxon>
        <taxon>Metazoa</taxon>
        <taxon>Chordata</taxon>
        <taxon>Craniata</taxon>
        <taxon>Vertebrata</taxon>
        <taxon>Euteleostomi</taxon>
        <taxon>Actinopterygii</taxon>
        <taxon>Neopterygii</taxon>
        <taxon>Teleostei</taxon>
        <taxon>Ostariophysi</taxon>
        <taxon>Cypriniformes</taxon>
        <taxon>Danionidae</taxon>
        <taxon>Danioninae</taxon>
        <taxon>Danionella</taxon>
    </lineage>
</organism>
<gene>
    <name evidence="1" type="ORF">DNTS_016146</name>
</gene>
<comment type="caution">
    <text evidence="1">The sequence shown here is derived from an EMBL/GenBank/DDBJ whole genome shotgun (WGS) entry which is preliminary data.</text>
</comment>
<dbReference type="AlphaFoldDB" id="A0A553Q8U7"/>
<proteinExistence type="predicted"/>
<dbReference type="EMBL" id="SRMA01026226">
    <property type="protein sequence ID" value="TRY86351.1"/>
    <property type="molecule type" value="Genomic_DNA"/>
</dbReference>
<reference evidence="1 2" key="1">
    <citation type="journal article" date="2019" name="Sci. Data">
        <title>Hybrid genome assembly and annotation of Danionella translucida.</title>
        <authorList>
            <person name="Kadobianskyi M."/>
            <person name="Schulze L."/>
            <person name="Schuelke M."/>
            <person name="Judkewitz B."/>
        </authorList>
    </citation>
    <scope>NUCLEOTIDE SEQUENCE [LARGE SCALE GENOMIC DNA]</scope>
    <source>
        <strain evidence="1 2">Bolton</strain>
    </source>
</reference>
<dbReference type="Proteomes" id="UP000316079">
    <property type="component" value="Unassembled WGS sequence"/>
</dbReference>
<sequence>MSSEDALLSELIGCVFEVNDPKRFHLSACFWNARAPCDDLIGNITFSTDRFQSSSFESITIRSEGFKMPAALLPKLHHTLVSCGEGLWEIMCCLIRGQKGSPDRRVISVLDEIQQMNLQPLRQMQ</sequence>
<accession>A0A553Q8U7</accession>
<evidence type="ECO:0000313" key="2">
    <source>
        <dbReference type="Proteomes" id="UP000316079"/>
    </source>
</evidence>
<evidence type="ECO:0000313" key="1">
    <source>
        <dbReference type="EMBL" id="TRY86351.1"/>
    </source>
</evidence>
<name>A0A553Q8U7_9TELE</name>
<protein>
    <submittedName>
        <fullName evidence="1">Uncharacterized protein</fullName>
    </submittedName>
</protein>
<keyword evidence="2" id="KW-1185">Reference proteome</keyword>